<keyword evidence="2" id="KW-0413">Isomerase</keyword>
<protein>
    <submittedName>
        <fullName evidence="3">Pentose-5-phosphate-3-epimerase</fullName>
    </submittedName>
</protein>
<name>Q6F0H7_MESFL</name>
<dbReference type="EnsemblBacteria" id="AAT75996">
    <property type="protein sequence ID" value="AAT75996"/>
    <property type="gene ID" value="Mfl640"/>
</dbReference>
<dbReference type="InterPro" id="IPR011060">
    <property type="entry name" value="RibuloseP-bd_barrel"/>
</dbReference>
<dbReference type="PATRIC" id="fig|265311.5.peg.642"/>
<dbReference type="eggNOG" id="COG0036">
    <property type="taxonomic scope" value="Bacteria"/>
</dbReference>
<dbReference type="InterPro" id="IPR000056">
    <property type="entry name" value="Ribul_P_3_epim-like"/>
</dbReference>
<sequence length="227" mass="26230">MNNKKVAVSIYVFNFLEIGKKIDELIEAGMEWIHVDIMDGNFVNNYALCQKFCKDIKDKYPKIKVDAHMMCSNSEKYIESFAEAGCDYFIFHYETLTDKNPITVNNIINKIKSYNMKPIIALNPETSFEHIKTYCDDLYAVMCMNILPGFNGQKIIESSYSKINIINKYRKENNKVFKIMTDGGLREDTYKEILDAGADIVVVGAFVNVENNKLKGQFEKIKNYEIK</sequence>
<dbReference type="PROSITE" id="PS01085">
    <property type="entry name" value="RIBUL_P_3_EPIMER_1"/>
    <property type="match status" value="1"/>
</dbReference>
<dbReference type="RefSeq" id="WP_011183536.1">
    <property type="nucleotide sequence ID" value="NC_006055.1"/>
</dbReference>
<dbReference type="Proteomes" id="UP000006647">
    <property type="component" value="Chromosome"/>
</dbReference>
<proteinExistence type="predicted"/>
<dbReference type="Pfam" id="PF00834">
    <property type="entry name" value="Ribul_P_3_epim"/>
    <property type="match status" value="1"/>
</dbReference>
<evidence type="ECO:0000256" key="2">
    <source>
        <dbReference type="ARBA" id="ARBA00023235"/>
    </source>
</evidence>
<dbReference type="OrthoDB" id="1645589at2"/>
<evidence type="ECO:0000313" key="3">
    <source>
        <dbReference type="EMBL" id="AAT75996.1"/>
    </source>
</evidence>
<keyword evidence="4" id="KW-1185">Reference proteome</keyword>
<dbReference type="HOGENOM" id="CLU_054856_2_2_14"/>
<dbReference type="SUPFAM" id="SSF51366">
    <property type="entry name" value="Ribulose-phoshate binding barrel"/>
    <property type="match status" value="1"/>
</dbReference>
<keyword evidence="1" id="KW-0479">Metal-binding</keyword>
<dbReference type="NCBIfam" id="NF004076">
    <property type="entry name" value="PRK05581.1-4"/>
    <property type="match status" value="1"/>
</dbReference>
<accession>Q6F0H7</accession>
<organism evidence="3 4">
    <name type="scientific">Mesoplasma florum (strain ATCC 33453 / NBRC 100688 / NCTC 11704 / L1)</name>
    <name type="common">Acholeplasma florum</name>
    <dbReference type="NCBI Taxonomy" id="265311"/>
    <lineage>
        <taxon>Bacteria</taxon>
        <taxon>Bacillati</taxon>
        <taxon>Mycoplasmatota</taxon>
        <taxon>Mollicutes</taxon>
        <taxon>Entomoplasmatales</taxon>
        <taxon>Entomoplasmataceae</taxon>
        <taxon>Mesoplasma</taxon>
    </lineage>
</organism>
<evidence type="ECO:0000313" key="4">
    <source>
        <dbReference type="Proteomes" id="UP000006647"/>
    </source>
</evidence>
<dbReference type="STRING" id="265311.Mfl640"/>
<dbReference type="InterPro" id="IPR013785">
    <property type="entry name" value="Aldolase_TIM"/>
</dbReference>
<dbReference type="AlphaFoldDB" id="Q6F0H7"/>
<evidence type="ECO:0000256" key="1">
    <source>
        <dbReference type="ARBA" id="ARBA00022723"/>
    </source>
</evidence>
<dbReference type="EMBL" id="AE017263">
    <property type="protein sequence ID" value="AAT75996.1"/>
    <property type="molecule type" value="Genomic_DNA"/>
</dbReference>
<dbReference type="GO" id="GO:0016857">
    <property type="term" value="F:racemase and epimerase activity, acting on carbohydrates and derivatives"/>
    <property type="evidence" value="ECO:0007669"/>
    <property type="project" value="InterPro"/>
</dbReference>
<reference evidence="3 4" key="1">
    <citation type="submission" date="2004-06" db="EMBL/GenBank/DDBJ databases">
        <authorList>
            <person name="Birren B.W."/>
            <person name="Stange-Thomann N."/>
            <person name="Hafez N."/>
            <person name="DeCaprio D."/>
            <person name="Fisher S."/>
            <person name="Butler J."/>
            <person name="Elkins T."/>
            <person name="Kodira C.D."/>
            <person name="Major J."/>
            <person name="Wang S."/>
            <person name="Nicol R."/>
            <person name="Nusbaum C."/>
        </authorList>
    </citation>
    <scope>NUCLEOTIDE SEQUENCE [LARGE SCALE GENOMIC DNA]</scope>
    <source>
        <strain evidence="4">ATCC 33453 / NBRC 100688 / NCTC 11704 / L1</strain>
    </source>
</reference>
<dbReference type="GO" id="GO:0046872">
    <property type="term" value="F:metal ion binding"/>
    <property type="evidence" value="ECO:0007669"/>
    <property type="project" value="UniProtKB-KW"/>
</dbReference>
<dbReference type="CDD" id="cd00429">
    <property type="entry name" value="RPE"/>
    <property type="match status" value="1"/>
</dbReference>
<dbReference type="PANTHER" id="PTHR11749">
    <property type="entry name" value="RIBULOSE-5-PHOSPHATE-3-EPIMERASE"/>
    <property type="match status" value="1"/>
</dbReference>
<dbReference type="PaxDb" id="265311-Mfl640"/>
<dbReference type="Gene3D" id="3.20.20.70">
    <property type="entry name" value="Aldolase class I"/>
    <property type="match status" value="1"/>
</dbReference>
<dbReference type="GO" id="GO:0005975">
    <property type="term" value="P:carbohydrate metabolic process"/>
    <property type="evidence" value="ECO:0007669"/>
    <property type="project" value="InterPro"/>
</dbReference>
<dbReference type="KEGG" id="mfl:Mfl640"/>
<dbReference type="GeneID" id="2897880"/>
<gene>
    <name evidence="3" type="ordered locus">Mfl640</name>
</gene>